<comment type="caution">
    <text evidence="1">The sequence shown here is derived from an EMBL/GenBank/DDBJ whole genome shotgun (WGS) entry which is preliminary data.</text>
</comment>
<dbReference type="EMBL" id="JAGTJQ010000011">
    <property type="protein sequence ID" value="KAH7018118.1"/>
    <property type="molecule type" value="Genomic_DNA"/>
</dbReference>
<protein>
    <submittedName>
        <fullName evidence="1">Uncharacterized protein</fullName>
    </submittedName>
</protein>
<sequence>MASQPLSFQSSSTSVDHQISQWLFWDYLHNGWLYGPSAYQTGLPAEHEDRHDWTYRNHNSRFRSRPDIPYRHPLLIEDLREGVEAYVSHGQQYKCQRLLDIVDGTIAIMNAFRRDRAWRDRVVAFTRRFEDGSALRVERSLAALADDVLGQWTQVVCKGVLERTFESVGLDADWPDQERLPVPWVWNRAWVEEFFGDVVLWAPEWWKQGTLRRSEMLFRRYPDRPGEVLWDTVQRMWEWQSVLKTSDRILTEEMSRSG</sequence>
<dbReference type="GeneID" id="70189122"/>
<reference evidence="1" key="1">
    <citation type="journal article" date="2021" name="Nat. Commun.">
        <title>Genetic determinants of endophytism in the Arabidopsis root mycobiome.</title>
        <authorList>
            <person name="Mesny F."/>
            <person name="Miyauchi S."/>
            <person name="Thiergart T."/>
            <person name="Pickel B."/>
            <person name="Atanasova L."/>
            <person name="Karlsson M."/>
            <person name="Huettel B."/>
            <person name="Barry K.W."/>
            <person name="Haridas S."/>
            <person name="Chen C."/>
            <person name="Bauer D."/>
            <person name="Andreopoulos W."/>
            <person name="Pangilinan J."/>
            <person name="LaButti K."/>
            <person name="Riley R."/>
            <person name="Lipzen A."/>
            <person name="Clum A."/>
            <person name="Drula E."/>
            <person name="Henrissat B."/>
            <person name="Kohler A."/>
            <person name="Grigoriev I.V."/>
            <person name="Martin F.M."/>
            <person name="Hacquard S."/>
        </authorList>
    </citation>
    <scope>NUCLEOTIDE SEQUENCE</scope>
    <source>
        <strain evidence="1">MPI-CAGE-CH-0230</strain>
    </source>
</reference>
<accession>A0A9P8XX77</accession>
<proteinExistence type="predicted"/>
<dbReference type="AlphaFoldDB" id="A0A9P8XX77"/>
<evidence type="ECO:0000313" key="2">
    <source>
        <dbReference type="Proteomes" id="UP000756346"/>
    </source>
</evidence>
<name>A0A9P8XX77_9PEZI</name>
<dbReference type="OrthoDB" id="4733010at2759"/>
<dbReference type="RefSeq" id="XP_046006385.1">
    <property type="nucleotide sequence ID" value="XM_046159576.1"/>
</dbReference>
<evidence type="ECO:0000313" key="1">
    <source>
        <dbReference type="EMBL" id="KAH7018118.1"/>
    </source>
</evidence>
<keyword evidence="2" id="KW-1185">Reference proteome</keyword>
<organism evidence="1 2">
    <name type="scientific">Microdochium trichocladiopsis</name>
    <dbReference type="NCBI Taxonomy" id="1682393"/>
    <lineage>
        <taxon>Eukaryota</taxon>
        <taxon>Fungi</taxon>
        <taxon>Dikarya</taxon>
        <taxon>Ascomycota</taxon>
        <taxon>Pezizomycotina</taxon>
        <taxon>Sordariomycetes</taxon>
        <taxon>Xylariomycetidae</taxon>
        <taxon>Xylariales</taxon>
        <taxon>Microdochiaceae</taxon>
        <taxon>Microdochium</taxon>
    </lineage>
</organism>
<dbReference type="Proteomes" id="UP000756346">
    <property type="component" value="Unassembled WGS sequence"/>
</dbReference>
<gene>
    <name evidence="1" type="ORF">B0I36DRAFT_368162</name>
</gene>